<dbReference type="AlphaFoldDB" id="A0A9Q4C611"/>
<reference evidence="1" key="1">
    <citation type="submission" date="2022-09" db="EMBL/GenBank/DDBJ databases">
        <title>Haloadaptaus new haloarchaeum isolated from saline soil.</title>
        <authorList>
            <person name="Duran-Viseras A."/>
            <person name="Sanchez-Porro C."/>
            <person name="Ventosa A."/>
        </authorList>
    </citation>
    <scope>NUCLEOTIDE SEQUENCE</scope>
    <source>
        <strain evidence="1">F3-133</strain>
    </source>
</reference>
<name>A0A9Q4C611_9EURY</name>
<protein>
    <submittedName>
        <fullName evidence="1">Uncharacterized protein</fullName>
    </submittedName>
</protein>
<comment type="caution">
    <text evidence="1">The sequence shown here is derived from an EMBL/GenBank/DDBJ whole genome shotgun (WGS) entry which is preliminary data.</text>
</comment>
<dbReference type="Proteomes" id="UP001149411">
    <property type="component" value="Unassembled WGS sequence"/>
</dbReference>
<proteinExistence type="predicted"/>
<dbReference type="EMBL" id="RKLV01000014">
    <property type="protein sequence ID" value="MCX2819926.1"/>
    <property type="molecule type" value="Genomic_DNA"/>
</dbReference>
<organism evidence="1 2">
    <name type="scientific">Halorutilus salinus</name>
    <dbReference type="NCBI Taxonomy" id="2487751"/>
    <lineage>
        <taxon>Archaea</taxon>
        <taxon>Methanobacteriati</taxon>
        <taxon>Methanobacteriota</taxon>
        <taxon>Stenosarchaea group</taxon>
        <taxon>Halobacteria</taxon>
        <taxon>Halorutilales</taxon>
        <taxon>Halorutilaceae</taxon>
        <taxon>Halorutilus</taxon>
    </lineage>
</organism>
<dbReference type="RefSeq" id="WP_266088628.1">
    <property type="nucleotide sequence ID" value="NZ_RKLV01000014.1"/>
</dbReference>
<evidence type="ECO:0000313" key="2">
    <source>
        <dbReference type="Proteomes" id="UP001149411"/>
    </source>
</evidence>
<evidence type="ECO:0000313" key="1">
    <source>
        <dbReference type="EMBL" id="MCX2819926.1"/>
    </source>
</evidence>
<sequence length="238" mass="26858">MHEYDYEYETEDGVLRLGAYRNAFNAYVRWRLEVHDGEDEVNRSGELGGLTRDGMLVLDIQGYVRSNGDAETVALPDEAVEDLRDDLSEIREEIGDEMTDDEREAFEDDKKVILRAREILEDEGTPSVDETDEYVFVPETDGDEDGDEVTLRAKPRDGVAEVAVETRAVEGYAPKYDLGSGVLSLPADDWGIAREIQVPEDVAEPLLDDLMELQEGLNERKEAYHDAVRRARDEVLDG</sequence>
<gene>
    <name evidence="1" type="ORF">EGH25_11245</name>
</gene>
<keyword evidence="2" id="KW-1185">Reference proteome</keyword>
<accession>A0A9Q4C611</accession>